<evidence type="ECO:0000259" key="3">
    <source>
        <dbReference type="Pfam" id="PF02563"/>
    </source>
</evidence>
<dbReference type="Pfam" id="PF10531">
    <property type="entry name" value="SLBB"/>
    <property type="match status" value="1"/>
</dbReference>
<dbReference type="GO" id="GO:0015159">
    <property type="term" value="F:polysaccharide transmembrane transporter activity"/>
    <property type="evidence" value="ECO:0007669"/>
    <property type="project" value="InterPro"/>
</dbReference>
<keyword evidence="2" id="KW-0472">Membrane</keyword>
<dbReference type="Gene3D" id="3.10.560.10">
    <property type="entry name" value="Outer membrane lipoprotein wza domain like"/>
    <property type="match status" value="1"/>
</dbReference>
<protein>
    <submittedName>
        <fullName evidence="5">Polysaccharide biosynthesis/export family protein</fullName>
    </submittedName>
</protein>
<evidence type="ECO:0000259" key="4">
    <source>
        <dbReference type="Pfam" id="PF10531"/>
    </source>
</evidence>
<dbReference type="AlphaFoldDB" id="A0AA97HRE0"/>
<feature type="domain" description="Polysaccharide export protein N-terminal" evidence="3">
    <location>
        <begin position="52"/>
        <end position="147"/>
    </location>
</feature>
<feature type="transmembrane region" description="Helical" evidence="2">
    <location>
        <begin position="246"/>
        <end position="264"/>
    </location>
</feature>
<evidence type="ECO:0000313" key="6">
    <source>
        <dbReference type="Proteomes" id="UP001302486"/>
    </source>
</evidence>
<dbReference type="EMBL" id="CP136521">
    <property type="protein sequence ID" value="WOD43353.1"/>
    <property type="molecule type" value="Genomic_DNA"/>
</dbReference>
<organism evidence="5 6">
    <name type="scientific">Hwangdonia lutea</name>
    <dbReference type="NCBI Taxonomy" id="3075823"/>
    <lineage>
        <taxon>Bacteria</taxon>
        <taxon>Pseudomonadati</taxon>
        <taxon>Bacteroidota</taxon>
        <taxon>Flavobacteriia</taxon>
        <taxon>Flavobacteriales</taxon>
        <taxon>Flavobacteriaceae</taxon>
        <taxon>Hwangdonia</taxon>
    </lineage>
</organism>
<proteinExistence type="predicted"/>
<keyword evidence="2" id="KW-0812">Transmembrane</keyword>
<keyword evidence="2" id="KW-1133">Transmembrane helix</keyword>
<keyword evidence="6" id="KW-1185">Reference proteome</keyword>
<dbReference type="InterPro" id="IPR049712">
    <property type="entry name" value="Poly_export"/>
</dbReference>
<accession>A0AA97HRE0</accession>
<dbReference type="Proteomes" id="UP001302486">
    <property type="component" value="Chromosome"/>
</dbReference>
<evidence type="ECO:0000256" key="2">
    <source>
        <dbReference type="SAM" id="Phobius"/>
    </source>
</evidence>
<dbReference type="PROSITE" id="PS51257">
    <property type="entry name" value="PROKAR_LIPOPROTEIN"/>
    <property type="match status" value="1"/>
</dbReference>
<dbReference type="InterPro" id="IPR019554">
    <property type="entry name" value="Soluble_ligand-bd"/>
</dbReference>
<keyword evidence="1" id="KW-0732">Signal</keyword>
<dbReference type="RefSeq" id="WP_316983039.1">
    <property type="nucleotide sequence ID" value="NZ_CP136521.1"/>
</dbReference>
<dbReference type="KEGG" id="hws:RNZ46_15290"/>
<dbReference type="Pfam" id="PF02563">
    <property type="entry name" value="Poly_export"/>
    <property type="match status" value="1"/>
</dbReference>
<gene>
    <name evidence="5" type="ORF">RNZ46_15290</name>
</gene>
<dbReference type="InterPro" id="IPR003715">
    <property type="entry name" value="Poly_export_N"/>
</dbReference>
<name>A0AA97HRE0_9FLAO</name>
<dbReference type="PANTHER" id="PTHR33619">
    <property type="entry name" value="POLYSACCHARIDE EXPORT PROTEIN GFCE-RELATED"/>
    <property type="match status" value="1"/>
</dbReference>
<evidence type="ECO:0000256" key="1">
    <source>
        <dbReference type="ARBA" id="ARBA00022729"/>
    </source>
</evidence>
<sequence length="268" mass="29525">MTIFKLKNNLKVISFIIVIAFLSSCVAKKEVVYFQNAKNFETIVDTDTFRAKLKIGDIVSIYVSVMTATTPEGTVIDPASPFNLVRQGGSGTANFVDYLIDVDGNIDFPVLGKIKLVGLTIEEAKNLFKEKFAQGELLKDPVIIMRVLNFRVTISGEVRSPGVYPVTGERVSILEALGMAGDLTIKGRRDNVMVIRDFNGTKTITYIDLTTKEVFNSPVYYLTQNDIVYVEPNNSAISAASGDTRIGTIISITSFILTTALIFVTRRN</sequence>
<evidence type="ECO:0000313" key="5">
    <source>
        <dbReference type="EMBL" id="WOD43353.1"/>
    </source>
</evidence>
<reference evidence="6" key="1">
    <citation type="submission" date="2024-06" db="EMBL/GenBank/DDBJ databases">
        <title>Hwangdonia haimaensis gen. nov., sp. nov., a member of the family Flavobacteriaceae isolated from the haima cold seep.</title>
        <authorList>
            <person name="Li J."/>
        </authorList>
    </citation>
    <scope>NUCLEOTIDE SEQUENCE [LARGE SCALE GENOMIC DNA]</scope>
    <source>
        <strain evidence="6">SCSIO 19198</strain>
    </source>
</reference>
<dbReference type="PANTHER" id="PTHR33619:SF3">
    <property type="entry name" value="POLYSACCHARIDE EXPORT PROTEIN GFCE-RELATED"/>
    <property type="match status" value="1"/>
</dbReference>
<feature type="domain" description="Soluble ligand binding" evidence="4">
    <location>
        <begin position="151"/>
        <end position="197"/>
    </location>
</feature>